<feature type="coiled-coil region" evidence="1">
    <location>
        <begin position="768"/>
        <end position="795"/>
    </location>
</feature>
<dbReference type="PANTHER" id="PTHR41259">
    <property type="entry name" value="DOUBLE-STRAND BREAK REPAIR RAD50 ATPASE, PUTATIVE-RELATED"/>
    <property type="match status" value="1"/>
</dbReference>
<accession>A0ABU1D880</accession>
<reference evidence="3 4" key="1">
    <citation type="submission" date="2023-08" db="EMBL/GenBank/DDBJ databases">
        <title>Alcaligenaceae gen. nov., a novel taxon isolated from the sludge of Yixing Pesticide Factory.</title>
        <authorList>
            <person name="Ruan L."/>
        </authorList>
    </citation>
    <scope>NUCLEOTIDE SEQUENCE [LARGE SCALE GENOMIC DNA]</scope>
    <source>
        <strain evidence="3 4">LG-2</strain>
    </source>
</reference>
<feature type="coiled-coil region" evidence="1">
    <location>
        <begin position="462"/>
        <end position="503"/>
    </location>
</feature>
<dbReference type="SUPFAM" id="SSF52540">
    <property type="entry name" value="P-loop containing nucleoside triphosphate hydrolases"/>
    <property type="match status" value="1"/>
</dbReference>
<feature type="domain" description="YhaN AAA" evidence="2">
    <location>
        <begin position="1"/>
        <end position="207"/>
    </location>
</feature>
<evidence type="ECO:0000313" key="4">
    <source>
        <dbReference type="Proteomes" id="UP001232156"/>
    </source>
</evidence>
<dbReference type="Gene3D" id="3.40.50.300">
    <property type="entry name" value="P-loop containing nucleotide triphosphate hydrolases"/>
    <property type="match status" value="2"/>
</dbReference>
<name>A0ABU1D880_9BURK</name>
<dbReference type="RefSeq" id="WP_347287323.1">
    <property type="nucleotide sequence ID" value="NZ_JAUZQE010000029.1"/>
</dbReference>
<protein>
    <submittedName>
        <fullName evidence="3">AAA family ATPase</fullName>
    </submittedName>
</protein>
<keyword evidence="1" id="KW-0175">Coiled coil</keyword>
<dbReference type="Pfam" id="PF13514">
    <property type="entry name" value="AAA_27"/>
    <property type="match status" value="1"/>
</dbReference>
<sequence>MRFDSVGLLRYGHFTDRTLAFPAAQAHDFQLIVGHNEAGKSTLRAALRDLLFGIPMTTPMSFRHPGPELALAATVSGAPGRLQFERRRKRNGGLLDARGEALPAEALRPWLGEVNDAFFERMFGLDHRRLEAGARAMLQAGDSVDSILFQAAAGVSALNEVLAQLRTEANGLWAARRSRERAWYMAADRLAEAESALKAATVRPSAWVEAHKESRRLDAALRQAQDEHAAVLAQVREHERLRRMAPLLAQIRQYEALLNEHTAAADDTLLLQNETEITRLEALRVRVADHPMTIERSVSRDEVLKGQLAQVLRELGWPQHSADPAELDALQGTLPSRPARREVEQLLAEGQRLRAEAEAAARAHAEREAERAHLGQQIATLPAVTANEALRLALAAADAAGDIDARLSAAQRTRGADDAALQRCLSVLAQPGSVPGACGASRIFAPGIDELAAMQPWPSSQLVEQAQQRQRLQNEIDTLDKRLREAQLECAQAALELEQFTRSHVAVTRDDVVAARRERDTVWQALVNGEGRLEVEGERYAALVRSADTLADQHLAGVDEAARLQSIQREHERKALAVQGLQSACDAARRAFEEHEQAWAQACSGRGLPLLTPAALQDWQHAREAALSAHERCRQADEQIAELQAHHARVLNGLQQALSEDAAQTGGADSGYHEVHVALRQGDLAALRERAAARLNRARQAEARHAALSEQCARIDSVLPGLDAERRRAEQARSAWQQRWQDALRGAGLPAEAHDAYVETALALLADADQLVAQLRESRAERTRMAAELQAFRNDARRLADLLGDTAFEEHFADTHVRRWVAELAQARQRRRDELESRQRLAALNEQLLAEGEGRSRQEIEAELDAVAVADFAARAEALAAQLEHVAARRSALAVECENARKALEAISGGDAAAQAEARRQEALADMAEVADRYVRLYVEMRLLERVTEQYRERRQGPLLARAGQLFADLTLGAHAGLVVDADAATLQARRADGSLVALEGLSDGTRDQLYLALRLAALHLYLDHATPVPFIADDLFVNYDDRRAVAALRKLGELSERTQVIFLTHHAHMLELAREALGERMHVTEL</sequence>
<evidence type="ECO:0000313" key="3">
    <source>
        <dbReference type="EMBL" id="MDR4126585.1"/>
    </source>
</evidence>
<comment type="caution">
    <text evidence="3">The sequence shown here is derived from an EMBL/GenBank/DDBJ whole genome shotgun (WGS) entry which is preliminary data.</text>
</comment>
<dbReference type="Proteomes" id="UP001232156">
    <property type="component" value="Unassembled WGS sequence"/>
</dbReference>
<keyword evidence="4" id="KW-1185">Reference proteome</keyword>
<dbReference type="PANTHER" id="PTHR41259:SF1">
    <property type="entry name" value="DOUBLE-STRAND BREAK REPAIR RAD50 ATPASE, PUTATIVE-RELATED"/>
    <property type="match status" value="1"/>
</dbReference>
<dbReference type="InterPro" id="IPR038734">
    <property type="entry name" value="YhaN_AAA"/>
</dbReference>
<dbReference type="EMBL" id="JAUZQE010000029">
    <property type="protein sequence ID" value="MDR4126585.1"/>
    <property type="molecule type" value="Genomic_DNA"/>
</dbReference>
<proteinExistence type="predicted"/>
<evidence type="ECO:0000256" key="1">
    <source>
        <dbReference type="SAM" id="Coils"/>
    </source>
</evidence>
<organism evidence="3 4">
    <name type="scientific">Yanghanlia caeni</name>
    <dbReference type="NCBI Taxonomy" id="3064283"/>
    <lineage>
        <taxon>Bacteria</taxon>
        <taxon>Pseudomonadati</taxon>
        <taxon>Pseudomonadota</taxon>
        <taxon>Betaproteobacteria</taxon>
        <taxon>Burkholderiales</taxon>
        <taxon>Alcaligenaceae</taxon>
        <taxon>Yanghanlia</taxon>
    </lineage>
</organism>
<gene>
    <name evidence="3" type="ORF">Q8947_11400</name>
</gene>
<dbReference type="InterPro" id="IPR027417">
    <property type="entry name" value="P-loop_NTPase"/>
</dbReference>
<evidence type="ECO:0000259" key="2">
    <source>
        <dbReference type="Pfam" id="PF13514"/>
    </source>
</evidence>